<gene>
    <name evidence="3" type="ORF">GA0070609_1807</name>
</gene>
<dbReference type="SUPFAM" id="SSF53474">
    <property type="entry name" value="alpha/beta-Hydrolases"/>
    <property type="match status" value="1"/>
</dbReference>
<dbReference type="InterPro" id="IPR012223">
    <property type="entry name" value="TEII"/>
</dbReference>
<dbReference type="PANTHER" id="PTHR11487">
    <property type="entry name" value="THIOESTERASE"/>
    <property type="match status" value="1"/>
</dbReference>
<dbReference type="Pfam" id="PF00975">
    <property type="entry name" value="Thioesterase"/>
    <property type="match status" value="1"/>
</dbReference>
<comment type="similarity">
    <text evidence="1">Belongs to the thioesterase family.</text>
</comment>
<dbReference type="InterPro" id="IPR029058">
    <property type="entry name" value="AB_hydrolase_fold"/>
</dbReference>
<dbReference type="InterPro" id="IPR001031">
    <property type="entry name" value="Thioesterase"/>
</dbReference>
<feature type="domain" description="Thioesterase" evidence="2">
    <location>
        <begin position="25"/>
        <end position="242"/>
    </location>
</feature>
<organism evidence="3 4">
    <name type="scientific">Micromonospora echinaurantiaca</name>
    <dbReference type="NCBI Taxonomy" id="47857"/>
    <lineage>
        <taxon>Bacteria</taxon>
        <taxon>Bacillati</taxon>
        <taxon>Actinomycetota</taxon>
        <taxon>Actinomycetes</taxon>
        <taxon>Micromonosporales</taxon>
        <taxon>Micromonosporaceae</taxon>
        <taxon>Micromonospora</taxon>
    </lineage>
</organism>
<dbReference type="Proteomes" id="UP000198217">
    <property type="component" value="Chromosome I"/>
</dbReference>
<dbReference type="EMBL" id="LT607750">
    <property type="protein sequence ID" value="SCG46621.1"/>
    <property type="molecule type" value="Genomic_DNA"/>
</dbReference>
<accession>A0A1C5HM18</accession>
<dbReference type="RefSeq" id="WP_088993381.1">
    <property type="nucleotide sequence ID" value="NZ_LT607750.1"/>
</dbReference>
<dbReference type="PANTHER" id="PTHR11487:SF0">
    <property type="entry name" value="S-ACYL FATTY ACID SYNTHASE THIOESTERASE, MEDIUM CHAIN"/>
    <property type="match status" value="1"/>
</dbReference>
<protein>
    <submittedName>
        <fullName evidence="3">Pyochelin biosynthetic protein PchC</fullName>
    </submittedName>
</protein>
<evidence type="ECO:0000256" key="1">
    <source>
        <dbReference type="ARBA" id="ARBA00007169"/>
    </source>
</evidence>
<dbReference type="Gene3D" id="3.40.50.1820">
    <property type="entry name" value="alpha/beta hydrolase"/>
    <property type="match status" value="1"/>
</dbReference>
<dbReference type="AlphaFoldDB" id="A0A1C5HM18"/>
<reference evidence="3 4" key="1">
    <citation type="submission" date="2016-06" db="EMBL/GenBank/DDBJ databases">
        <authorList>
            <person name="Kjaerup R.B."/>
            <person name="Dalgaard T.S."/>
            <person name="Juul-Madsen H.R."/>
        </authorList>
    </citation>
    <scope>NUCLEOTIDE SEQUENCE [LARGE SCALE GENOMIC DNA]</scope>
    <source>
        <strain evidence="3 4">DSM 43904</strain>
    </source>
</reference>
<keyword evidence="4" id="KW-1185">Reference proteome</keyword>
<name>A0A1C5HM18_9ACTN</name>
<dbReference type="GO" id="GO:0008610">
    <property type="term" value="P:lipid biosynthetic process"/>
    <property type="evidence" value="ECO:0007669"/>
    <property type="project" value="TreeGrafter"/>
</dbReference>
<sequence>MNAYPGRAAAPWFQCYRPVPVATARLACFPHAGGSASFFRPWADELPADVELLAAQYPGREDRLREPPVTDLGELADRYADVLRATDVPLVLFGHSLGAAVGYEVARRLVTAGAPPALLVVSGRQAPFDPSRAVHLMDDDALWADVARAGGTSRAVLESPELRALVLPVLRADYRLSETYRPSAGPPLTCPVLAVSGDADPDVDLAVLPGWGTVTTAGCEVRVFPGDHFFLQPHRRALVGEIVRRLRARTDAWATP</sequence>
<evidence type="ECO:0000313" key="4">
    <source>
        <dbReference type="Proteomes" id="UP000198217"/>
    </source>
</evidence>
<evidence type="ECO:0000313" key="3">
    <source>
        <dbReference type="EMBL" id="SCG46621.1"/>
    </source>
</evidence>
<evidence type="ECO:0000259" key="2">
    <source>
        <dbReference type="Pfam" id="PF00975"/>
    </source>
</evidence>
<proteinExistence type="inferred from homology"/>